<protein>
    <submittedName>
        <fullName evidence="2">Uncharacterized protein</fullName>
    </submittedName>
</protein>
<organism evidence="1 2">
    <name type="scientific">Ditylenchus dipsaci</name>
    <dbReference type="NCBI Taxonomy" id="166011"/>
    <lineage>
        <taxon>Eukaryota</taxon>
        <taxon>Metazoa</taxon>
        <taxon>Ecdysozoa</taxon>
        <taxon>Nematoda</taxon>
        <taxon>Chromadorea</taxon>
        <taxon>Rhabditida</taxon>
        <taxon>Tylenchina</taxon>
        <taxon>Tylenchomorpha</taxon>
        <taxon>Sphaerularioidea</taxon>
        <taxon>Anguinidae</taxon>
        <taxon>Anguininae</taxon>
        <taxon>Ditylenchus</taxon>
    </lineage>
</organism>
<dbReference type="AlphaFoldDB" id="A0A915DS17"/>
<evidence type="ECO:0000313" key="2">
    <source>
        <dbReference type="WBParaSite" id="jg2306"/>
    </source>
</evidence>
<accession>A0A915DS17</accession>
<dbReference type="PANTHER" id="PTHR14918">
    <property type="entry name" value="KICSTOR COMPLEX PROTEIN SZT2"/>
    <property type="match status" value="1"/>
</dbReference>
<sequence length="355" mass="40733">MPKQCGRRLCSQQKRLQTLMSVTSLLSPIEKDYGRVVDVSTTEDMDLVLLAYNEQQCLDTLRYGSGQEQGSIPASLVKLADVEQNTYSKFLPSLKPFIPRQRLLYLIMRGENSTCYLYNYTNEVVAKTKEVVERAILWHNARSRLLREIGLHKMGITHLSTLGAQVNNAKNPDSKFNSYLLLTWMDPETLVRNDYPVDNLTTPDFSKIPRLYAQLLLKLYRFSDPRLWPKILVKVPSMTKLSRCWHCERIGDAALSEENFARIIHRSHQDHFVQSPILLGLSQAQLSSLNHLSTTRTSPKIRSKTINASYLAGGAAANFRSLDEELLLRIQHMLMDEYVKYLQHKLIGLTHIKLE</sequence>
<dbReference type="PANTHER" id="PTHR14918:SF3">
    <property type="entry name" value="KICSTOR COMPLEX PROTEIN SZT2"/>
    <property type="match status" value="1"/>
</dbReference>
<dbReference type="Proteomes" id="UP000887574">
    <property type="component" value="Unplaced"/>
</dbReference>
<dbReference type="GO" id="GO:0005777">
    <property type="term" value="C:peroxisome"/>
    <property type="evidence" value="ECO:0007669"/>
    <property type="project" value="InterPro"/>
</dbReference>
<keyword evidence="1" id="KW-1185">Reference proteome</keyword>
<evidence type="ECO:0000313" key="1">
    <source>
        <dbReference type="Proteomes" id="UP000887574"/>
    </source>
</evidence>
<dbReference type="WBParaSite" id="jg2306">
    <property type="protein sequence ID" value="jg2306"/>
    <property type="gene ID" value="jg2306"/>
</dbReference>
<reference evidence="2" key="1">
    <citation type="submission" date="2022-11" db="UniProtKB">
        <authorList>
            <consortium name="WormBaseParasite"/>
        </authorList>
    </citation>
    <scope>IDENTIFICATION</scope>
</reference>
<proteinExistence type="predicted"/>
<name>A0A915DS17_9BILA</name>
<dbReference type="InterPro" id="IPR033228">
    <property type="entry name" value="SZT2"/>
</dbReference>